<dbReference type="STRING" id="660521.SAMN04487949_1663"/>
<feature type="domain" description="Luciferase" evidence="1">
    <location>
        <begin position="31"/>
        <end position="91"/>
    </location>
</feature>
<evidence type="ECO:0000259" key="1">
    <source>
        <dbReference type="Pfam" id="PF17648"/>
    </source>
</evidence>
<gene>
    <name evidence="2" type="ORF">SAMN04487949_1663</name>
</gene>
<name>A0A1G9T8C3_9EURY</name>
<proteinExistence type="predicted"/>
<accession>A0A1G9T8C3</accession>
<dbReference type="EMBL" id="FNHL01000002">
    <property type="protein sequence ID" value="SDM43914.1"/>
    <property type="molecule type" value="Genomic_DNA"/>
</dbReference>
<dbReference type="InterPro" id="IPR040841">
    <property type="entry name" value="Luciferase_dom"/>
</dbReference>
<protein>
    <recommendedName>
        <fullName evidence="1">Luciferase domain-containing protein</fullName>
    </recommendedName>
</protein>
<reference evidence="3" key="1">
    <citation type="submission" date="2016-10" db="EMBL/GenBank/DDBJ databases">
        <authorList>
            <person name="Varghese N."/>
            <person name="Submissions S."/>
        </authorList>
    </citation>
    <scope>NUCLEOTIDE SEQUENCE [LARGE SCALE GENOMIC DNA]</scope>
    <source>
        <strain evidence="3">CGMCC 1.10119</strain>
    </source>
</reference>
<evidence type="ECO:0000313" key="3">
    <source>
        <dbReference type="Proteomes" id="UP000199451"/>
    </source>
</evidence>
<dbReference type="Pfam" id="PF17648">
    <property type="entry name" value="Luciferase"/>
    <property type="match status" value="1"/>
</dbReference>
<organism evidence="2 3">
    <name type="scientific">Halogranum gelatinilyticum</name>
    <dbReference type="NCBI Taxonomy" id="660521"/>
    <lineage>
        <taxon>Archaea</taxon>
        <taxon>Methanobacteriati</taxon>
        <taxon>Methanobacteriota</taxon>
        <taxon>Stenosarchaea group</taxon>
        <taxon>Halobacteria</taxon>
        <taxon>Halobacteriales</taxon>
        <taxon>Haloferacaceae</taxon>
    </lineage>
</organism>
<dbReference type="RefSeq" id="WP_089696372.1">
    <property type="nucleotide sequence ID" value="NZ_FNHL01000002.1"/>
</dbReference>
<dbReference type="Proteomes" id="UP000199451">
    <property type="component" value="Unassembled WGS sequence"/>
</dbReference>
<dbReference type="AlphaFoldDB" id="A0A1G9T8C3"/>
<keyword evidence="3" id="KW-1185">Reference proteome</keyword>
<sequence length="148" mass="15978">MTTAIETTVAAWPGVAVDDHRFGGREFTLAGREFGHLHGSRQADIPFPKRVRDVVVAAGLTSKHHLYPDSGWVTKYLERGDDETAVDLLRLNYLYQVAALQRRETVDEAIVAIDVAAELDAMALPDGLRELFPLDSSTGSGSGAAAEG</sequence>
<evidence type="ECO:0000313" key="2">
    <source>
        <dbReference type="EMBL" id="SDM43914.1"/>
    </source>
</evidence>
<dbReference type="OrthoDB" id="259286at2157"/>